<evidence type="ECO:0000313" key="3">
    <source>
        <dbReference type="Proteomes" id="UP000694380"/>
    </source>
</evidence>
<feature type="compositionally biased region" description="Basic and acidic residues" evidence="1">
    <location>
        <begin position="46"/>
        <end position="62"/>
    </location>
</feature>
<keyword evidence="3" id="KW-1185">Reference proteome</keyword>
<dbReference type="InterPro" id="IPR008160">
    <property type="entry name" value="Collagen"/>
</dbReference>
<dbReference type="Pfam" id="PF01391">
    <property type="entry name" value="Collagen"/>
    <property type="match status" value="1"/>
</dbReference>
<reference evidence="2" key="1">
    <citation type="submission" date="2025-08" db="UniProtKB">
        <authorList>
            <consortium name="Ensembl"/>
        </authorList>
    </citation>
    <scope>IDENTIFICATION</scope>
</reference>
<proteinExistence type="predicted"/>
<feature type="region of interest" description="Disordered" evidence="1">
    <location>
        <begin position="42"/>
        <end position="75"/>
    </location>
</feature>
<dbReference type="Ensembl" id="ENSCPBT00000009346.1">
    <property type="protein sequence ID" value="ENSCPBP00000007755.1"/>
    <property type="gene ID" value="ENSCPBG00000006099.1"/>
</dbReference>
<reference evidence="2" key="2">
    <citation type="submission" date="2025-09" db="UniProtKB">
        <authorList>
            <consortium name="Ensembl"/>
        </authorList>
    </citation>
    <scope>IDENTIFICATION</scope>
</reference>
<sequence>MELQAASSILSTIPLISLFFSSRVIHNDLCFVGIEKQTYSTLLQGDKGEQGPEGERGEKGAEGLKGNEGPPGYPGITGVRVSLRNQFACLCLPQPCPKELAV</sequence>
<organism evidence="2 3">
    <name type="scientific">Chrysemys picta bellii</name>
    <name type="common">Western painted turtle</name>
    <name type="synonym">Emys bellii</name>
    <dbReference type="NCBI Taxonomy" id="8478"/>
    <lineage>
        <taxon>Eukaryota</taxon>
        <taxon>Metazoa</taxon>
        <taxon>Chordata</taxon>
        <taxon>Craniata</taxon>
        <taxon>Vertebrata</taxon>
        <taxon>Euteleostomi</taxon>
        <taxon>Archelosauria</taxon>
        <taxon>Testudinata</taxon>
        <taxon>Testudines</taxon>
        <taxon>Cryptodira</taxon>
        <taxon>Durocryptodira</taxon>
        <taxon>Testudinoidea</taxon>
        <taxon>Emydidae</taxon>
        <taxon>Chrysemys</taxon>
    </lineage>
</organism>
<dbReference type="AlphaFoldDB" id="A0A8C3H8G7"/>
<dbReference type="Proteomes" id="UP000694380">
    <property type="component" value="Unplaced"/>
</dbReference>
<protein>
    <submittedName>
        <fullName evidence="2">Uncharacterized protein</fullName>
    </submittedName>
</protein>
<name>A0A8C3H8G7_CHRPI</name>
<accession>A0A8C3H8G7</accession>
<evidence type="ECO:0000256" key="1">
    <source>
        <dbReference type="SAM" id="MobiDB-lite"/>
    </source>
</evidence>
<evidence type="ECO:0000313" key="2">
    <source>
        <dbReference type="Ensembl" id="ENSCPBP00000007755.1"/>
    </source>
</evidence>